<evidence type="ECO:0000313" key="4">
    <source>
        <dbReference type="Proteomes" id="UP000070620"/>
    </source>
</evidence>
<gene>
    <name evidence="3" type="ORF">AWW66_13815</name>
</gene>
<organism evidence="3 4">
    <name type="scientific">Micromonospora rosaria</name>
    <dbReference type="NCBI Taxonomy" id="47874"/>
    <lineage>
        <taxon>Bacteria</taxon>
        <taxon>Bacillati</taxon>
        <taxon>Actinomycetota</taxon>
        <taxon>Actinomycetes</taxon>
        <taxon>Micromonosporales</taxon>
        <taxon>Micromonosporaceae</taxon>
        <taxon>Micromonospora</taxon>
    </lineage>
</organism>
<dbReference type="AlphaFoldDB" id="A0A136PSR0"/>
<feature type="region of interest" description="Disordered" evidence="1">
    <location>
        <begin position="1"/>
        <end position="27"/>
    </location>
</feature>
<evidence type="ECO:0000256" key="2">
    <source>
        <dbReference type="SAM" id="Phobius"/>
    </source>
</evidence>
<proteinExistence type="predicted"/>
<name>A0A136PSR0_9ACTN</name>
<dbReference type="EMBL" id="LRQV01000042">
    <property type="protein sequence ID" value="KXK61387.1"/>
    <property type="molecule type" value="Genomic_DNA"/>
</dbReference>
<feature type="compositionally biased region" description="Basic and acidic residues" evidence="1">
    <location>
        <begin position="1"/>
        <end position="25"/>
    </location>
</feature>
<feature type="transmembrane region" description="Helical" evidence="2">
    <location>
        <begin position="84"/>
        <end position="103"/>
    </location>
</feature>
<keyword evidence="4" id="KW-1185">Reference proteome</keyword>
<evidence type="ECO:0000256" key="1">
    <source>
        <dbReference type="SAM" id="MobiDB-lite"/>
    </source>
</evidence>
<protein>
    <submittedName>
        <fullName evidence="3">Uncharacterized protein</fullName>
    </submittedName>
</protein>
<dbReference type="RefSeq" id="WP_067365276.1">
    <property type="nucleotide sequence ID" value="NZ_JBIUBN010000006.1"/>
</dbReference>
<evidence type="ECO:0000313" key="3">
    <source>
        <dbReference type="EMBL" id="KXK61387.1"/>
    </source>
</evidence>
<keyword evidence="2" id="KW-0472">Membrane</keyword>
<keyword evidence="2" id="KW-1133">Transmembrane helix</keyword>
<sequence length="107" mass="12482">MSKERARLRAAREAEQARQRAARERRVARRDRQRALLRRLTPRWRRRRTGRLLRHSRRERLAIVALTGVAVVGIWVLVDSLALRLALIALLLLVLPAIVVIALDRRT</sequence>
<keyword evidence="2" id="KW-0812">Transmembrane</keyword>
<accession>A0A136PSR0</accession>
<feature type="transmembrane region" description="Helical" evidence="2">
    <location>
        <begin position="61"/>
        <end position="78"/>
    </location>
</feature>
<reference evidence="3 4" key="1">
    <citation type="submission" date="2016-01" db="EMBL/GenBank/DDBJ databases">
        <title>Whole genome sequence and analysis of Micromonospora rosaria DSM 803, which can produce antibacterial substance rosamicin.</title>
        <authorList>
            <person name="Yang H."/>
            <person name="He X."/>
            <person name="Zhu D."/>
        </authorList>
    </citation>
    <scope>NUCLEOTIDE SEQUENCE [LARGE SCALE GENOMIC DNA]</scope>
    <source>
        <strain evidence="3 4">DSM 803</strain>
    </source>
</reference>
<comment type="caution">
    <text evidence="3">The sequence shown here is derived from an EMBL/GenBank/DDBJ whole genome shotgun (WGS) entry which is preliminary data.</text>
</comment>
<dbReference type="Proteomes" id="UP000070620">
    <property type="component" value="Unassembled WGS sequence"/>
</dbReference>